<organism evidence="1 2">
    <name type="scientific">Streptomyces sanglieri</name>
    <dbReference type="NCBI Taxonomy" id="193460"/>
    <lineage>
        <taxon>Bacteria</taxon>
        <taxon>Bacillati</taxon>
        <taxon>Actinomycetota</taxon>
        <taxon>Actinomycetes</taxon>
        <taxon>Kitasatosporales</taxon>
        <taxon>Streptomycetaceae</taxon>
        <taxon>Streptomyces</taxon>
    </lineage>
</organism>
<dbReference type="Proteomes" id="UP001596915">
    <property type="component" value="Unassembled WGS sequence"/>
</dbReference>
<dbReference type="EMBL" id="JBHTGL010000008">
    <property type="protein sequence ID" value="MFD0624341.1"/>
    <property type="molecule type" value="Genomic_DNA"/>
</dbReference>
<name>A0ABW2WS19_9ACTN</name>
<evidence type="ECO:0000313" key="1">
    <source>
        <dbReference type="EMBL" id="MFD0624341.1"/>
    </source>
</evidence>
<accession>A0ABW2WS19</accession>
<reference evidence="2" key="1">
    <citation type="journal article" date="2019" name="Int. J. Syst. Evol. Microbiol.">
        <title>The Global Catalogue of Microorganisms (GCM) 10K type strain sequencing project: providing services to taxonomists for standard genome sequencing and annotation.</title>
        <authorList>
            <consortium name="The Broad Institute Genomics Platform"/>
            <consortium name="The Broad Institute Genome Sequencing Center for Infectious Disease"/>
            <person name="Wu L."/>
            <person name="Ma J."/>
        </authorList>
    </citation>
    <scope>NUCLEOTIDE SEQUENCE [LARGE SCALE GENOMIC DNA]</scope>
    <source>
        <strain evidence="2">JCM 12607</strain>
    </source>
</reference>
<protein>
    <submittedName>
        <fullName evidence="1">Uncharacterized protein</fullName>
    </submittedName>
</protein>
<evidence type="ECO:0000313" key="2">
    <source>
        <dbReference type="Proteomes" id="UP001596915"/>
    </source>
</evidence>
<comment type="caution">
    <text evidence="1">The sequence shown here is derived from an EMBL/GenBank/DDBJ whole genome shotgun (WGS) entry which is preliminary data.</text>
</comment>
<gene>
    <name evidence="1" type="ORF">ACFQ2K_17745</name>
</gene>
<sequence>MGFAAFTEYGMRVGLVQNGDDFETASGPGGASGSCGEAESVDRMTGVDGELGLTAEDVRGEIGVAGDVGSVQCFRGVAVGGALVADVLGEPACQLFVSRFQGEKLDGVGATSGSASCGKGDEVLLQGGQHVPGADEVVGLDHDPAELREVLEGDPMSASSVAAAGVAAGMAVAARPAIPDARTTRRGTGTKRILPWMRAGTTTVSVSSPSEPARTTAFMARVSGALAPWPRVLAP</sequence>
<proteinExistence type="predicted"/>
<keyword evidence="2" id="KW-1185">Reference proteome</keyword>